<organism evidence="1 2">
    <name type="scientific">Haematococcus lacustris</name>
    <name type="common">Green alga</name>
    <name type="synonym">Haematococcus pluvialis</name>
    <dbReference type="NCBI Taxonomy" id="44745"/>
    <lineage>
        <taxon>Eukaryota</taxon>
        <taxon>Viridiplantae</taxon>
        <taxon>Chlorophyta</taxon>
        <taxon>core chlorophytes</taxon>
        <taxon>Chlorophyceae</taxon>
        <taxon>CS clade</taxon>
        <taxon>Chlamydomonadales</taxon>
        <taxon>Haematococcaceae</taxon>
        <taxon>Haematococcus</taxon>
    </lineage>
</organism>
<name>A0A6A0A9X5_HAELA</name>
<sequence>MRPSAQAPQVHCNRVSQNCLPAVAVTISTGQQLPSAAAADTLCCHDAVRVAARHGAWLGQSWTNLLPAFGGGVEGPYNQRRALAHIYGRNFGKALEIVDQGLVACLQGEQSGRQIFQASATPSRQGVQAPTGCSGELEFAALPGAGGQ</sequence>
<dbReference type="AlphaFoldDB" id="A0A6A0A9X5"/>
<reference evidence="1 2" key="1">
    <citation type="submission" date="2020-02" db="EMBL/GenBank/DDBJ databases">
        <title>Draft genome sequence of Haematococcus lacustris strain NIES-144.</title>
        <authorList>
            <person name="Morimoto D."/>
            <person name="Nakagawa S."/>
            <person name="Yoshida T."/>
            <person name="Sawayama S."/>
        </authorList>
    </citation>
    <scope>NUCLEOTIDE SEQUENCE [LARGE SCALE GENOMIC DNA]</scope>
    <source>
        <strain evidence="1 2">NIES-144</strain>
    </source>
</reference>
<dbReference type="Proteomes" id="UP000485058">
    <property type="component" value="Unassembled WGS sequence"/>
</dbReference>
<accession>A0A6A0A9X5</accession>
<proteinExistence type="predicted"/>
<keyword evidence="2" id="KW-1185">Reference proteome</keyword>
<evidence type="ECO:0000313" key="1">
    <source>
        <dbReference type="EMBL" id="GFH29550.1"/>
    </source>
</evidence>
<comment type="caution">
    <text evidence="1">The sequence shown here is derived from an EMBL/GenBank/DDBJ whole genome shotgun (WGS) entry which is preliminary data.</text>
</comment>
<evidence type="ECO:0000313" key="2">
    <source>
        <dbReference type="Proteomes" id="UP000485058"/>
    </source>
</evidence>
<dbReference type="EMBL" id="BLLF01004409">
    <property type="protein sequence ID" value="GFH29550.1"/>
    <property type="molecule type" value="Genomic_DNA"/>
</dbReference>
<gene>
    <name evidence="1" type="ORF">HaLaN_28232</name>
</gene>
<protein>
    <submittedName>
        <fullName evidence="1">Uncharacterized protein</fullName>
    </submittedName>
</protein>